<dbReference type="PANTHER" id="PTHR24198">
    <property type="entry name" value="ANKYRIN REPEAT AND PROTEIN KINASE DOMAIN-CONTAINING PROTEIN"/>
    <property type="match status" value="1"/>
</dbReference>
<dbReference type="InterPro" id="IPR036770">
    <property type="entry name" value="Ankyrin_rpt-contain_sf"/>
</dbReference>
<dbReference type="PROSITE" id="PS50297">
    <property type="entry name" value="ANK_REP_REGION"/>
    <property type="match status" value="1"/>
</dbReference>
<dbReference type="SMART" id="SM00248">
    <property type="entry name" value="ANK"/>
    <property type="match status" value="2"/>
</dbReference>
<organism evidence="4 5">
    <name type="scientific">Moraxella oculi</name>
    <dbReference type="NCBI Taxonomy" id="2940516"/>
    <lineage>
        <taxon>Bacteria</taxon>
        <taxon>Pseudomonadati</taxon>
        <taxon>Pseudomonadota</taxon>
        <taxon>Gammaproteobacteria</taxon>
        <taxon>Moraxellales</taxon>
        <taxon>Moraxellaceae</taxon>
        <taxon>Moraxella</taxon>
    </lineage>
</organism>
<evidence type="ECO:0000313" key="5">
    <source>
        <dbReference type="Proteomes" id="UP001624684"/>
    </source>
</evidence>
<dbReference type="Proteomes" id="UP001624684">
    <property type="component" value="Unassembled WGS sequence"/>
</dbReference>
<proteinExistence type="predicted"/>
<gene>
    <name evidence="4" type="ORF">ACJHVH_09115</name>
</gene>
<name>A0ABW8U7Q3_9GAMM</name>
<reference evidence="4 5" key="1">
    <citation type="submission" date="2024-11" db="EMBL/GenBank/DDBJ databases">
        <title>First Report of Moraxella oculi in Brazil in an Infectious Bovine Keratoconjunctivitis Outbreak.</title>
        <authorList>
            <person name="Carvalho C.V."/>
            <person name="Domingues R."/>
            <person name="Coutinho C."/>
            <person name="Honorio N.T.B.S."/>
            <person name="Faza D.R.L.R."/>
            <person name="Carvalho W.A."/>
            <person name="Machado A.B.F."/>
            <person name="Martins M.F."/>
            <person name="Gaspar E.B."/>
        </authorList>
    </citation>
    <scope>NUCLEOTIDE SEQUENCE [LARGE SCALE GENOMIC DNA]</scope>
    <source>
        <strain evidence="4 5">2117LE</strain>
    </source>
</reference>
<dbReference type="Gene3D" id="1.25.40.20">
    <property type="entry name" value="Ankyrin repeat-containing domain"/>
    <property type="match status" value="1"/>
</dbReference>
<dbReference type="PANTHER" id="PTHR24198:SF165">
    <property type="entry name" value="ANKYRIN REPEAT-CONTAINING PROTEIN-RELATED"/>
    <property type="match status" value="1"/>
</dbReference>
<keyword evidence="2 3" id="KW-0040">ANK repeat</keyword>
<dbReference type="SUPFAM" id="SSF48403">
    <property type="entry name" value="Ankyrin repeat"/>
    <property type="match status" value="1"/>
</dbReference>
<comment type="caution">
    <text evidence="4">The sequence shown here is derived from an EMBL/GenBank/DDBJ whole genome shotgun (WGS) entry which is preliminary data.</text>
</comment>
<dbReference type="PROSITE" id="PS50088">
    <property type="entry name" value="ANK_REPEAT"/>
    <property type="match status" value="1"/>
</dbReference>
<dbReference type="EMBL" id="JBJJXE010000030">
    <property type="protein sequence ID" value="MFL1733128.1"/>
    <property type="molecule type" value="Genomic_DNA"/>
</dbReference>
<protein>
    <submittedName>
        <fullName evidence="4">Ankyrin repeat domain-containing protein</fullName>
    </submittedName>
</protein>
<evidence type="ECO:0000256" key="3">
    <source>
        <dbReference type="PROSITE-ProRule" id="PRU00023"/>
    </source>
</evidence>
<accession>A0ABW8U7Q3</accession>
<dbReference type="Pfam" id="PF12796">
    <property type="entry name" value="Ank_2"/>
    <property type="match status" value="1"/>
</dbReference>
<sequence length="177" mass="19979">MSYDIEFEVYCALMNGEIDIAEKLIDIHKVDCLKVSEVERWNWLHELLMGTNPNDKPVPVKSIQLFIDKGVPVNAQDIYGMTSLHYALRSRNADVAIVLLNAGADPNISNIDGLRPLSMAGYTKERLDVLELMLKKGANVHNLMGDGSGRTILESRKPNECSPQWEIDIYEIMKKYA</sequence>
<dbReference type="RefSeq" id="WP_249102128.1">
    <property type="nucleotide sequence ID" value="NZ_JAMBAQ010000026.1"/>
</dbReference>
<keyword evidence="1" id="KW-0677">Repeat</keyword>
<keyword evidence="5" id="KW-1185">Reference proteome</keyword>
<evidence type="ECO:0000313" key="4">
    <source>
        <dbReference type="EMBL" id="MFL1733128.1"/>
    </source>
</evidence>
<feature type="repeat" description="ANK" evidence="3">
    <location>
        <begin position="79"/>
        <end position="111"/>
    </location>
</feature>
<evidence type="ECO:0000256" key="1">
    <source>
        <dbReference type="ARBA" id="ARBA00022737"/>
    </source>
</evidence>
<dbReference type="InterPro" id="IPR002110">
    <property type="entry name" value="Ankyrin_rpt"/>
</dbReference>
<evidence type="ECO:0000256" key="2">
    <source>
        <dbReference type="ARBA" id="ARBA00023043"/>
    </source>
</evidence>